<dbReference type="Pfam" id="PF20431">
    <property type="entry name" value="E_motif"/>
    <property type="match status" value="1"/>
</dbReference>
<gene>
    <name evidence="3" type="ORF">K2173_003824</name>
</gene>
<dbReference type="PANTHER" id="PTHR47926:SF375">
    <property type="entry name" value="PENTATRICOPEPTIDE REPEAT-CONTAINING PROTEIN"/>
    <property type="match status" value="1"/>
</dbReference>
<dbReference type="FunFam" id="1.25.40.10:FF:000627">
    <property type="entry name" value="Pentatricopeptide repeat-containing protein"/>
    <property type="match status" value="1"/>
</dbReference>
<dbReference type="PROSITE" id="PS51375">
    <property type="entry name" value="PPR"/>
    <property type="match status" value="6"/>
</dbReference>
<dbReference type="NCBIfam" id="TIGR00756">
    <property type="entry name" value="PPR"/>
    <property type="match status" value="7"/>
</dbReference>
<dbReference type="Pfam" id="PF01535">
    <property type="entry name" value="PPR"/>
    <property type="match status" value="5"/>
</dbReference>
<dbReference type="InterPro" id="IPR046960">
    <property type="entry name" value="PPR_At4g14850-like_plant"/>
</dbReference>
<organism evidence="3 4">
    <name type="scientific">Erythroxylum novogranatense</name>
    <dbReference type="NCBI Taxonomy" id="1862640"/>
    <lineage>
        <taxon>Eukaryota</taxon>
        <taxon>Viridiplantae</taxon>
        <taxon>Streptophyta</taxon>
        <taxon>Embryophyta</taxon>
        <taxon>Tracheophyta</taxon>
        <taxon>Spermatophyta</taxon>
        <taxon>Magnoliopsida</taxon>
        <taxon>eudicotyledons</taxon>
        <taxon>Gunneridae</taxon>
        <taxon>Pentapetalae</taxon>
        <taxon>rosids</taxon>
        <taxon>fabids</taxon>
        <taxon>Malpighiales</taxon>
        <taxon>Erythroxylaceae</taxon>
        <taxon>Erythroxylum</taxon>
    </lineage>
</organism>
<accession>A0AAV8SIW3</accession>
<feature type="repeat" description="PPR" evidence="2">
    <location>
        <begin position="230"/>
        <end position="260"/>
    </location>
</feature>
<feature type="repeat" description="PPR" evidence="2">
    <location>
        <begin position="296"/>
        <end position="330"/>
    </location>
</feature>
<name>A0AAV8SIW3_9ROSI</name>
<dbReference type="FunFam" id="1.25.40.10:FF:000393">
    <property type="entry name" value="Pentatricopeptide repeat-containing protein At1g20230"/>
    <property type="match status" value="1"/>
</dbReference>
<feature type="repeat" description="PPR" evidence="2">
    <location>
        <begin position="499"/>
        <end position="533"/>
    </location>
</feature>
<keyword evidence="4" id="KW-1185">Reference proteome</keyword>
<dbReference type="PANTHER" id="PTHR47926">
    <property type="entry name" value="PENTATRICOPEPTIDE REPEAT-CONTAINING PROTEIN"/>
    <property type="match status" value="1"/>
</dbReference>
<dbReference type="AlphaFoldDB" id="A0AAV8SIW3"/>
<dbReference type="EMBL" id="JAIWQS010000010">
    <property type="protein sequence ID" value="KAJ8752216.1"/>
    <property type="molecule type" value="Genomic_DNA"/>
</dbReference>
<evidence type="ECO:0000313" key="3">
    <source>
        <dbReference type="EMBL" id="KAJ8752216.1"/>
    </source>
</evidence>
<feature type="repeat" description="PPR" evidence="2">
    <location>
        <begin position="397"/>
        <end position="431"/>
    </location>
</feature>
<evidence type="ECO:0000313" key="4">
    <source>
        <dbReference type="Proteomes" id="UP001159364"/>
    </source>
</evidence>
<reference evidence="3 4" key="1">
    <citation type="submission" date="2021-09" db="EMBL/GenBank/DDBJ databases">
        <title>Genomic insights and catalytic innovation underlie evolution of tropane alkaloids biosynthesis.</title>
        <authorList>
            <person name="Wang Y.-J."/>
            <person name="Tian T."/>
            <person name="Huang J.-P."/>
            <person name="Huang S.-X."/>
        </authorList>
    </citation>
    <scope>NUCLEOTIDE SEQUENCE [LARGE SCALE GENOMIC DNA]</scope>
    <source>
        <strain evidence="3">KIB-2018</strain>
        <tissue evidence="3">Leaf</tissue>
    </source>
</reference>
<proteinExistence type="predicted"/>
<dbReference type="Proteomes" id="UP001159364">
    <property type="component" value="Linkage Group LG10"/>
</dbReference>
<feature type="repeat" description="PPR" evidence="2">
    <location>
        <begin position="261"/>
        <end position="291"/>
    </location>
</feature>
<dbReference type="GO" id="GO:0009451">
    <property type="term" value="P:RNA modification"/>
    <property type="evidence" value="ECO:0007669"/>
    <property type="project" value="InterPro"/>
</dbReference>
<evidence type="ECO:0008006" key="5">
    <source>
        <dbReference type="Google" id="ProtNLM"/>
    </source>
</evidence>
<sequence length="740" mass="83924">MPLNPSCHVIGSLTASRIQKFLPKSWKQYPNLVDIHVGNYFPVLGTCTTNNEFMIHILFNSLKEFARRGRLLKPFETFSLIQFYASSTTHYDIFVQSISTLLLSCAKSKLLLQGKQLHSHTIYMGFEQHPILVPKLVTFYSNFNLLVDAYFVTKNSNILHPLSWNILISSYVRNGQFKEAISTYKNMITKGITPDNFTYPSVLKACSENLDLIFGREIHDSIKSSDHRWDLFVNNSLISMYGKIGELDVACQLFNEMPKRDAVSWNAMISSYAAKGMWKEAFGIFEKMSEESDNLSIITWNTIIGGCLRTGNFNGALRLLSQLRYCGSHLDSVALIVGLSACSHIKAIKPGREIHGFAVRCYFDGFDNLRNALITMYSRCNDLRHAYMLFRLVKSKTVITWNSIISGYSHWDRYEDASFLFREMLLSGIEPNFVTIAAILPLCARMANLQHGKEFHCYIIRHAEFDDYLLLMNALVDMYARSGRIVEAKRVFDSMNERDEVTYTSLIAAYGLQGDGQSALKLFYDMNRHQIKPDHVTMVAVLSACSHSGLLNEGQMLFNKMYSDYGIVPSLEHFACMVDLFGRAGLLYKAKEVIAKMPFKPTSSLWATFLGACRIYGNTDMGEWAADKLLEMRPENSGYYVLIANLYAAAGCWDKLAEVRTFMRNLGVRKDPGCAWVDVGSGFSPFLVADTSQPQAKKLYALLESLTEIMKDDGDVDRENLVLDYQQVQEGRTFSNSLHI</sequence>
<protein>
    <recommendedName>
        <fullName evidence="5">Pentatricopeptide repeat-containing protein</fullName>
    </recommendedName>
</protein>
<dbReference type="Gene3D" id="1.25.40.10">
    <property type="entry name" value="Tetratricopeptide repeat domain"/>
    <property type="match status" value="4"/>
</dbReference>
<dbReference type="Pfam" id="PF13041">
    <property type="entry name" value="PPR_2"/>
    <property type="match status" value="3"/>
</dbReference>
<evidence type="ECO:0000256" key="1">
    <source>
        <dbReference type="ARBA" id="ARBA00022737"/>
    </source>
</evidence>
<dbReference type="FunFam" id="1.25.40.10:FF:000637">
    <property type="entry name" value="Pentatricopeptide repeat-containing protein"/>
    <property type="match status" value="1"/>
</dbReference>
<evidence type="ECO:0000256" key="2">
    <source>
        <dbReference type="PROSITE-ProRule" id="PRU00708"/>
    </source>
</evidence>
<dbReference type="InterPro" id="IPR002885">
    <property type="entry name" value="PPR_rpt"/>
</dbReference>
<dbReference type="InterPro" id="IPR011990">
    <property type="entry name" value="TPR-like_helical_dom_sf"/>
</dbReference>
<dbReference type="GO" id="GO:0003723">
    <property type="term" value="F:RNA binding"/>
    <property type="evidence" value="ECO:0007669"/>
    <property type="project" value="InterPro"/>
</dbReference>
<dbReference type="InterPro" id="IPR046848">
    <property type="entry name" value="E_motif"/>
</dbReference>
<keyword evidence="1" id="KW-0677">Repeat</keyword>
<comment type="caution">
    <text evidence="3">The sequence shown here is derived from an EMBL/GenBank/DDBJ whole genome shotgun (WGS) entry which is preliminary data.</text>
</comment>
<feature type="repeat" description="PPR" evidence="2">
    <location>
        <begin position="160"/>
        <end position="194"/>
    </location>
</feature>